<evidence type="ECO:0000313" key="1">
    <source>
        <dbReference type="EMBL" id="RFU64830.1"/>
    </source>
</evidence>
<gene>
    <name evidence="1" type="ORF">D0466_02585</name>
</gene>
<name>A0A372LEW2_9BACI</name>
<evidence type="ECO:0000313" key="2">
    <source>
        <dbReference type="Proteomes" id="UP000262939"/>
    </source>
</evidence>
<keyword evidence="2" id="KW-1185">Reference proteome</keyword>
<accession>A0A372LEW2</accession>
<dbReference type="AlphaFoldDB" id="A0A372LEW2"/>
<dbReference type="Proteomes" id="UP000262939">
    <property type="component" value="Unassembled WGS sequence"/>
</dbReference>
<protein>
    <submittedName>
        <fullName evidence="1">Uncharacterized protein</fullName>
    </submittedName>
</protein>
<comment type="caution">
    <text evidence="1">The sequence shown here is derived from an EMBL/GenBank/DDBJ whole genome shotgun (WGS) entry which is preliminary data.</text>
</comment>
<sequence length="61" mass="7215">MERGKKIYHFLPKWLNKSMNGKINIRHGNATKKLNAFYENTMLSRKSMQETLETCFFAGFN</sequence>
<dbReference type="EMBL" id="QVTD01000003">
    <property type="protein sequence ID" value="RFU64830.1"/>
    <property type="molecule type" value="Genomic_DNA"/>
</dbReference>
<organism evidence="1 2">
    <name type="scientific">Peribacillus glennii</name>
    <dbReference type="NCBI Taxonomy" id="2303991"/>
    <lineage>
        <taxon>Bacteria</taxon>
        <taxon>Bacillati</taxon>
        <taxon>Bacillota</taxon>
        <taxon>Bacilli</taxon>
        <taxon>Bacillales</taxon>
        <taxon>Bacillaceae</taxon>
        <taxon>Peribacillus</taxon>
    </lineage>
</organism>
<proteinExistence type="predicted"/>
<reference evidence="1 2" key="1">
    <citation type="submission" date="2018-08" db="EMBL/GenBank/DDBJ databases">
        <title>Bacillus chawlae sp. nov., Bacillus glennii sp. nov., and Bacillus saganii sp. nov. Isolated from the Vehicle Assembly Building at Kennedy Space Center where the Viking Spacecraft were Assembled.</title>
        <authorList>
            <person name="Seuylemezian A."/>
            <person name="Vaishampayan P."/>
        </authorList>
    </citation>
    <scope>NUCLEOTIDE SEQUENCE [LARGE SCALE GENOMIC DNA]</scope>
    <source>
        <strain evidence="1 2">V44-8</strain>
    </source>
</reference>